<dbReference type="Proteomes" id="UP000298061">
    <property type="component" value="Unassembled WGS sequence"/>
</dbReference>
<evidence type="ECO:0008006" key="5">
    <source>
        <dbReference type="Google" id="ProtNLM"/>
    </source>
</evidence>
<feature type="compositionally biased region" description="Low complexity" evidence="1">
    <location>
        <begin position="189"/>
        <end position="219"/>
    </location>
</feature>
<sequence>MRLSYIAPALLSCAALVAAQDQTVTVNIGGQTDTQGGIFQFIPNQVNATNGSTITFQWSGHPGNHSLTQSTFASPCQPMDGGFDSGWIFIPADDTDMFPTWNLTITNDSIPLWFFCKQLAPSPHCQAGMVGAINAPGEGDNSFQAFQQAAISSSGTPGQNAIGALVGSGASASAPPGPLTGEITGFAVPTSGAESSSSSESGSASSTSSSPASTTSASSGMSLTSNAFAVIFAAVLGINLA</sequence>
<dbReference type="OrthoDB" id="2331100at2759"/>
<reference evidence="3 4" key="1">
    <citation type="submission" date="2019-02" db="EMBL/GenBank/DDBJ databases">
        <title>Genome sequencing of the rare red list fungi Hericium alpestre (H. flagellum).</title>
        <authorList>
            <person name="Buettner E."/>
            <person name="Kellner H."/>
        </authorList>
    </citation>
    <scope>NUCLEOTIDE SEQUENCE [LARGE SCALE GENOMIC DNA]</scope>
    <source>
        <strain evidence="3 4">DSM 108284</strain>
    </source>
</reference>
<evidence type="ECO:0000313" key="3">
    <source>
        <dbReference type="EMBL" id="TFY76647.1"/>
    </source>
</evidence>
<dbReference type="PANTHER" id="PTHR34883">
    <property type="entry name" value="SERINE-RICH PROTEIN, PUTATIVE-RELATED-RELATED"/>
    <property type="match status" value="1"/>
</dbReference>
<name>A0A4Y9ZRH7_9AGAM</name>
<comment type="caution">
    <text evidence="3">The sequence shown here is derived from an EMBL/GenBank/DDBJ whole genome shotgun (WGS) entry which is preliminary data.</text>
</comment>
<protein>
    <recommendedName>
        <fullName evidence="5">Phytocyanin domain-containing protein</fullName>
    </recommendedName>
</protein>
<dbReference type="Gene3D" id="2.60.40.420">
    <property type="entry name" value="Cupredoxins - blue copper proteins"/>
    <property type="match status" value="1"/>
</dbReference>
<keyword evidence="2" id="KW-0732">Signal</keyword>
<feature type="chain" id="PRO_5021193936" description="Phytocyanin domain-containing protein" evidence="2">
    <location>
        <begin position="20"/>
        <end position="241"/>
    </location>
</feature>
<dbReference type="PANTHER" id="PTHR34883:SF15">
    <property type="entry name" value="EXTRACELLULAR SERINE-RICH PROTEIN"/>
    <property type="match status" value="1"/>
</dbReference>
<dbReference type="AlphaFoldDB" id="A0A4Y9ZRH7"/>
<gene>
    <name evidence="3" type="ORF">EWM64_g7364</name>
</gene>
<dbReference type="SUPFAM" id="SSF49503">
    <property type="entry name" value="Cupredoxins"/>
    <property type="match status" value="1"/>
</dbReference>
<dbReference type="EMBL" id="SFCI01001142">
    <property type="protein sequence ID" value="TFY76647.1"/>
    <property type="molecule type" value="Genomic_DNA"/>
</dbReference>
<feature type="signal peptide" evidence="2">
    <location>
        <begin position="1"/>
        <end position="19"/>
    </location>
</feature>
<evidence type="ECO:0000256" key="1">
    <source>
        <dbReference type="SAM" id="MobiDB-lite"/>
    </source>
</evidence>
<dbReference type="InterPro" id="IPR008972">
    <property type="entry name" value="Cupredoxin"/>
</dbReference>
<dbReference type="STRING" id="135208.A0A4Y9ZRH7"/>
<evidence type="ECO:0000256" key="2">
    <source>
        <dbReference type="SAM" id="SignalP"/>
    </source>
</evidence>
<dbReference type="InterPro" id="IPR052953">
    <property type="entry name" value="Ser-rich/MCO-related"/>
</dbReference>
<accession>A0A4Y9ZRH7</accession>
<feature type="region of interest" description="Disordered" evidence="1">
    <location>
        <begin position="178"/>
        <end position="220"/>
    </location>
</feature>
<proteinExistence type="predicted"/>
<evidence type="ECO:0000313" key="4">
    <source>
        <dbReference type="Proteomes" id="UP000298061"/>
    </source>
</evidence>
<keyword evidence="4" id="KW-1185">Reference proteome</keyword>
<dbReference type="CDD" id="cd00920">
    <property type="entry name" value="Cupredoxin"/>
    <property type="match status" value="1"/>
</dbReference>
<organism evidence="3 4">
    <name type="scientific">Hericium alpestre</name>
    <dbReference type="NCBI Taxonomy" id="135208"/>
    <lineage>
        <taxon>Eukaryota</taxon>
        <taxon>Fungi</taxon>
        <taxon>Dikarya</taxon>
        <taxon>Basidiomycota</taxon>
        <taxon>Agaricomycotina</taxon>
        <taxon>Agaricomycetes</taxon>
        <taxon>Russulales</taxon>
        <taxon>Hericiaceae</taxon>
        <taxon>Hericium</taxon>
    </lineage>
</organism>